<sequence>MVHGAVRSLFQFIGAVLAVLLIAVPAFLWRLSNGPVALDFLTPYIEGGLTAKDGSLRVRLDTTVLALGGAERMLEIHAYNVRAYVGEGGQPIASVPDMGLSLSGRALLQGVIAPHSIRLHGAKVRLVRGTDGQILWGIGSATAEEDQAPADAGAVVAAIKDAMLGAPDSAKPGRALQILSIRNADLMVEDQGRGTAWHAPGVGLEIRRVADGVTARGSASLELSGEAGEIRLEAAYHKADGSLDAGLRLGGIRPAVFASFGGPFAHLGVIDMPLAGSVTLRLGGGGAVERLGFDLSGGAGTLDLPEPFLTRHKVASAALRGEISRDLSRIDLAEARIDLGGPVFTLAAVVDGLGGETSVKADGGFREVPVDQVKDLWPNGLAQNARDWVIPNISKGMLREGSITLSARSASGKFDDVVLDHLSGQMQAEGASVDYLRPMPPARNVAASCTFDAESFRIALKAGDVYGLRLKEGLVVLSGLDKEDQFADIDLSINGPATDALKLIDNPPLRYARALGIEPAKVGGAALARVRLKFPLLKDLRLDDIGIKASATVKGVRIPSVMMGLDLDDGILSLDVDAKGLDASGPIVLAGIPANLVWRENFSAKNQPFRSRYQLKAPEVPEDKRKLLGLDGPPFVAPFIAGPVAADVVASFSDGGKGEIDARIDLTAASMQLPGLGWSKPPGKVGSAEALVKLDHRLVGSVPGFAVKAGDLDVLGSASFVEGRARKVELNRLVYGRTNGEATLSLRSDKGGGMDVVFKGASFDAEPAITRDEAQKRGEKSDKPPPMSVNATAKSLWVSGKGALSNASVTMQRDAEEWQNISLKGGLPGGKTFSAAIAPGGPKRRNFQISSGDAGTVLRTFDVYDDLTGGELSVEGHIDDSKPEQPFIGTARISDYHIRNAPALARLLTVIAMAGIVDVLQGEGVGFSSLEAPFVLSEGLLDIRDGRAWGPALGLTAKGQVDMDRSQMALEGTVVPAYVLNSVLGNIPVLGWLITGGDKGGGLVAFNYSMKGPTNDPSVMVNPLSALTPGFLRKLFNIFDDGSATDARKGAEKPAAK</sequence>
<feature type="domain" description="YhdP central" evidence="3">
    <location>
        <begin position="301"/>
        <end position="598"/>
    </location>
</feature>
<feature type="compositionally biased region" description="Basic and acidic residues" evidence="1">
    <location>
        <begin position="769"/>
        <end position="783"/>
    </location>
</feature>
<organism evidence="4 5">
    <name type="scientific">Paramagnetospirillum marisnigri</name>
    <dbReference type="NCBI Taxonomy" id="1285242"/>
    <lineage>
        <taxon>Bacteria</taxon>
        <taxon>Pseudomonadati</taxon>
        <taxon>Pseudomonadota</taxon>
        <taxon>Alphaproteobacteria</taxon>
        <taxon>Rhodospirillales</taxon>
        <taxon>Magnetospirillaceae</taxon>
        <taxon>Paramagnetospirillum</taxon>
    </lineage>
</organism>
<proteinExistence type="predicted"/>
<reference evidence="4 5" key="1">
    <citation type="submission" date="2016-04" db="EMBL/GenBank/DDBJ databases">
        <title>Draft genome sequence of freshwater magnetotactic bacteria Magnetospirillum marisnigri SP-1 and Magnetospirillum moscoviense BB-1.</title>
        <authorList>
            <person name="Koziaeva V."/>
            <person name="Dziuba M.V."/>
            <person name="Ivanov T.M."/>
            <person name="Kuznetsov B."/>
            <person name="Grouzdev D.S."/>
        </authorList>
    </citation>
    <scope>NUCLEOTIDE SEQUENCE [LARGE SCALE GENOMIC DNA]</scope>
    <source>
        <strain evidence="4 5">SP-1</strain>
    </source>
</reference>
<dbReference type="Proteomes" id="UP000078428">
    <property type="component" value="Unassembled WGS sequence"/>
</dbReference>
<keyword evidence="2" id="KW-0812">Transmembrane</keyword>
<feature type="region of interest" description="Disordered" evidence="1">
    <location>
        <begin position="768"/>
        <end position="790"/>
    </location>
</feature>
<evidence type="ECO:0000256" key="1">
    <source>
        <dbReference type="SAM" id="MobiDB-lite"/>
    </source>
</evidence>
<comment type="caution">
    <text evidence="4">The sequence shown here is derived from an EMBL/GenBank/DDBJ whole genome shotgun (WGS) entry which is preliminary data.</text>
</comment>
<feature type="transmembrane region" description="Helical" evidence="2">
    <location>
        <begin position="12"/>
        <end position="31"/>
    </location>
</feature>
<dbReference type="InterPro" id="IPR025263">
    <property type="entry name" value="YhdP_central"/>
</dbReference>
<accession>A0A178M7T4</accession>
<keyword evidence="2" id="KW-0472">Membrane</keyword>
<evidence type="ECO:0000313" key="4">
    <source>
        <dbReference type="EMBL" id="OAN44802.1"/>
    </source>
</evidence>
<name>A0A178M7T4_9PROT</name>
<keyword evidence="5" id="KW-1185">Reference proteome</keyword>
<dbReference type="STRING" id="1285242.A6A04_08275"/>
<evidence type="ECO:0000256" key="2">
    <source>
        <dbReference type="SAM" id="Phobius"/>
    </source>
</evidence>
<evidence type="ECO:0000313" key="5">
    <source>
        <dbReference type="Proteomes" id="UP000078428"/>
    </source>
</evidence>
<dbReference type="Pfam" id="PF13116">
    <property type="entry name" value="YhdP"/>
    <property type="match status" value="1"/>
</dbReference>
<keyword evidence="2" id="KW-1133">Transmembrane helix</keyword>
<dbReference type="EMBL" id="LWQT01000109">
    <property type="protein sequence ID" value="OAN44802.1"/>
    <property type="molecule type" value="Genomic_DNA"/>
</dbReference>
<dbReference type="OrthoDB" id="7161641at2"/>
<evidence type="ECO:0000259" key="3">
    <source>
        <dbReference type="Pfam" id="PF13116"/>
    </source>
</evidence>
<gene>
    <name evidence="4" type="ORF">A6A04_08275</name>
</gene>
<protein>
    <recommendedName>
        <fullName evidence="3">YhdP central domain-containing protein</fullName>
    </recommendedName>
</protein>
<dbReference type="AlphaFoldDB" id="A0A178M7T4"/>